<evidence type="ECO:0000259" key="1">
    <source>
        <dbReference type="Pfam" id="PF00535"/>
    </source>
</evidence>
<dbReference type="RefSeq" id="WP_147067505.1">
    <property type="nucleotide sequence ID" value="NZ_BAAARO010000011.1"/>
</dbReference>
<dbReference type="Pfam" id="PF00535">
    <property type="entry name" value="Glycos_transf_2"/>
    <property type="match status" value="1"/>
</dbReference>
<protein>
    <submittedName>
        <fullName evidence="2">Glycosyl transferase</fullName>
    </submittedName>
</protein>
<dbReference type="Proteomes" id="UP000321534">
    <property type="component" value="Unassembled WGS sequence"/>
</dbReference>
<reference evidence="2 3" key="1">
    <citation type="submission" date="2019-07" db="EMBL/GenBank/DDBJ databases">
        <title>Whole genome shotgun sequence of Terrabacter aerolatus NBRC 106305.</title>
        <authorList>
            <person name="Hosoyama A."/>
            <person name="Uohara A."/>
            <person name="Ohji S."/>
            <person name="Ichikawa N."/>
        </authorList>
    </citation>
    <scope>NUCLEOTIDE SEQUENCE [LARGE SCALE GENOMIC DNA]</scope>
    <source>
        <strain evidence="2 3">NBRC 106305</strain>
    </source>
</reference>
<feature type="domain" description="Glycosyltransferase 2-like" evidence="1">
    <location>
        <begin position="5"/>
        <end position="176"/>
    </location>
</feature>
<dbReference type="GO" id="GO:0016740">
    <property type="term" value="F:transferase activity"/>
    <property type="evidence" value="ECO:0007669"/>
    <property type="project" value="UniProtKB-KW"/>
</dbReference>
<dbReference type="OrthoDB" id="3171021at2"/>
<dbReference type="EMBL" id="BJYX01000016">
    <property type="protein sequence ID" value="GEO31083.1"/>
    <property type="molecule type" value="Genomic_DNA"/>
</dbReference>
<keyword evidence="3" id="KW-1185">Reference proteome</keyword>
<evidence type="ECO:0000313" key="3">
    <source>
        <dbReference type="Proteomes" id="UP000321534"/>
    </source>
</evidence>
<dbReference type="InterPro" id="IPR001173">
    <property type="entry name" value="Glyco_trans_2-like"/>
</dbReference>
<evidence type="ECO:0000313" key="2">
    <source>
        <dbReference type="EMBL" id="GEO31083.1"/>
    </source>
</evidence>
<dbReference type="InterPro" id="IPR029044">
    <property type="entry name" value="Nucleotide-diphossugar_trans"/>
</dbReference>
<dbReference type="AlphaFoldDB" id="A0A512D3Q1"/>
<dbReference type="PANTHER" id="PTHR22916:SF56">
    <property type="entry name" value="GLYCOSYL TRANSFERASE"/>
    <property type="match status" value="1"/>
</dbReference>
<organism evidence="2 3">
    <name type="scientific">Terrabacter aerolatus</name>
    <dbReference type="NCBI Taxonomy" id="422442"/>
    <lineage>
        <taxon>Bacteria</taxon>
        <taxon>Bacillati</taxon>
        <taxon>Actinomycetota</taxon>
        <taxon>Actinomycetes</taxon>
        <taxon>Micrococcales</taxon>
        <taxon>Intrasporangiaceae</taxon>
        <taxon>Terrabacter</taxon>
    </lineage>
</organism>
<accession>A0A512D3Q1</accession>
<proteinExistence type="predicted"/>
<name>A0A512D3Q1_9MICO</name>
<dbReference type="PANTHER" id="PTHR22916">
    <property type="entry name" value="GLYCOSYLTRANSFERASE"/>
    <property type="match status" value="1"/>
</dbReference>
<keyword evidence="2" id="KW-0808">Transferase</keyword>
<dbReference type="SUPFAM" id="SSF53448">
    <property type="entry name" value="Nucleotide-diphospho-sugar transferases"/>
    <property type="match status" value="1"/>
</dbReference>
<dbReference type="Gene3D" id="3.90.550.10">
    <property type="entry name" value="Spore Coat Polysaccharide Biosynthesis Protein SpsA, Chain A"/>
    <property type="match status" value="1"/>
</dbReference>
<gene>
    <name evidence="2" type="ORF">TAE01_28930</name>
</gene>
<sequence>MTLVSIGLPVYNGEKYLSEALSSAVAQTHQPLEIVVSDNGSTDATEEICREFAATYEQVRYHRHEVNRGAAFNHNYVVHQAKGEYFRWYSYDDRLDPACISACVGALDADPGAVLAWPQTYVIDETGEVTSEYRNDLAAPEGPASVRLSSLLGRPTHESLLHMCYPIYGLMRTEVLRSTRLLQNINAGDDVLLVELALRGRWVHVPERLFYNRRHAESSVPGRTPEQIAAWFDPARGTAFPMPQSALLRGYLRAIAEASLPTEERLRCLRVVAGWVAAERRWRVIGGEVRIRGEQRVRRLL</sequence>
<comment type="caution">
    <text evidence="2">The sequence shown here is derived from an EMBL/GenBank/DDBJ whole genome shotgun (WGS) entry which is preliminary data.</text>
</comment>
<dbReference type="CDD" id="cd00761">
    <property type="entry name" value="Glyco_tranf_GTA_type"/>
    <property type="match status" value="1"/>
</dbReference>